<evidence type="ECO:0000259" key="5">
    <source>
        <dbReference type="PROSITE" id="PS51782"/>
    </source>
</evidence>
<feature type="region of interest" description="Disordered" evidence="4">
    <location>
        <begin position="330"/>
        <end position="368"/>
    </location>
</feature>
<dbReference type="Proteomes" id="UP000028045">
    <property type="component" value="Unassembled WGS sequence"/>
</dbReference>
<gene>
    <name evidence="6" type="ORF">S7711_09858</name>
</gene>
<dbReference type="PANTHER" id="PTHR34997:SF16">
    <property type="entry name" value="LYSM DOMAIN-CONTAINING PROTEIN"/>
    <property type="match status" value="1"/>
</dbReference>
<dbReference type="HOGENOM" id="CLU_010591_5_3_1"/>
<dbReference type="Gene3D" id="3.10.350.10">
    <property type="entry name" value="LysM domain"/>
    <property type="match status" value="2"/>
</dbReference>
<name>A0A084AID6_STACB</name>
<evidence type="ECO:0000313" key="6">
    <source>
        <dbReference type="EMBL" id="KEY65065.1"/>
    </source>
</evidence>
<feature type="compositionally biased region" description="Gly residues" evidence="4">
    <location>
        <begin position="338"/>
        <end position="356"/>
    </location>
</feature>
<feature type="compositionally biased region" description="Polar residues" evidence="4">
    <location>
        <begin position="447"/>
        <end position="458"/>
    </location>
</feature>
<dbReference type="InterPro" id="IPR052210">
    <property type="entry name" value="LysM1-like"/>
</dbReference>
<dbReference type="Pfam" id="PF01476">
    <property type="entry name" value="LysM"/>
    <property type="match status" value="2"/>
</dbReference>
<dbReference type="SMART" id="SM00257">
    <property type="entry name" value="LysM"/>
    <property type="match status" value="2"/>
</dbReference>
<dbReference type="SUPFAM" id="SSF54106">
    <property type="entry name" value="LysM domain"/>
    <property type="match status" value="2"/>
</dbReference>
<reference evidence="6 7" key="1">
    <citation type="journal article" date="2014" name="BMC Genomics">
        <title>Comparative genome sequencing reveals chemotype-specific gene clusters in the toxigenic black mold Stachybotrys.</title>
        <authorList>
            <person name="Semeiks J."/>
            <person name="Borek D."/>
            <person name="Otwinowski Z."/>
            <person name="Grishin N.V."/>
        </authorList>
    </citation>
    <scope>NUCLEOTIDE SEQUENCE [LARGE SCALE GENOMIC DNA]</scope>
    <source>
        <strain evidence="7">CBS 109288 / IBT 7711</strain>
    </source>
</reference>
<keyword evidence="2" id="KW-0843">Virulence</keyword>
<comment type="similarity">
    <text evidence="3">Belongs to the secreted LysM effector family.</text>
</comment>
<evidence type="ECO:0000256" key="4">
    <source>
        <dbReference type="SAM" id="MobiDB-lite"/>
    </source>
</evidence>
<accession>A0A084AID6</accession>
<keyword evidence="1" id="KW-0147">Chitin-binding</keyword>
<evidence type="ECO:0000313" key="7">
    <source>
        <dbReference type="Proteomes" id="UP000028045"/>
    </source>
</evidence>
<dbReference type="OrthoDB" id="5985073at2759"/>
<dbReference type="InterPro" id="IPR036779">
    <property type="entry name" value="LysM_dom_sf"/>
</dbReference>
<dbReference type="PANTHER" id="PTHR34997">
    <property type="entry name" value="AM15"/>
    <property type="match status" value="1"/>
</dbReference>
<dbReference type="CDD" id="cd00118">
    <property type="entry name" value="LysM"/>
    <property type="match status" value="1"/>
</dbReference>
<dbReference type="AlphaFoldDB" id="A0A084AID6"/>
<feature type="domain" description="LysM" evidence="5">
    <location>
        <begin position="224"/>
        <end position="269"/>
    </location>
</feature>
<dbReference type="PROSITE" id="PS51782">
    <property type="entry name" value="LYSM"/>
    <property type="match status" value="2"/>
</dbReference>
<protein>
    <recommendedName>
        <fullName evidence="5">LysM domain-containing protein</fullName>
    </recommendedName>
</protein>
<evidence type="ECO:0000256" key="2">
    <source>
        <dbReference type="ARBA" id="ARBA00023026"/>
    </source>
</evidence>
<organism evidence="6 7">
    <name type="scientific">Stachybotrys chartarum (strain CBS 109288 / IBT 7711)</name>
    <name type="common">Toxic black mold</name>
    <name type="synonym">Stilbospora chartarum</name>
    <dbReference type="NCBI Taxonomy" id="1280523"/>
    <lineage>
        <taxon>Eukaryota</taxon>
        <taxon>Fungi</taxon>
        <taxon>Dikarya</taxon>
        <taxon>Ascomycota</taxon>
        <taxon>Pezizomycotina</taxon>
        <taxon>Sordariomycetes</taxon>
        <taxon>Hypocreomycetidae</taxon>
        <taxon>Hypocreales</taxon>
        <taxon>Stachybotryaceae</taxon>
        <taxon>Stachybotrys</taxon>
    </lineage>
</organism>
<dbReference type="GO" id="GO:0008061">
    <property type="term" value="F:chitin binding"/>
    <property type="evidence" value="ECO:0007669"/>
    <property type="project" value="UniProtKB-KW"/>
</dbReference>
<dbReference type="EMBL" id="KL648715">
    <property type="protein sequence ID" value="KEY65065.1"/>
    <property type="molecule type" value="Genomic_DNA"/>
</dbReference>
<keyword evidence="7" id="KW-1185">Reference proteome</keyword>
<proteinExistence type="inferred from homology"/>
<sequence>MLVVVTAISPSNAHGFTTARAPLDTRAVGFQIVPQQLLDTIGLQDRACLSVLRQSINCDSAVADLGQRHEYQGSLDDVELTDAVCESTCQRALTVARPRIAGACVNVPELLPGRTTLSFIDSVISGWNETCLRDENTGEYCNAIIDSWGEYEELEEMPEDELCSYCWGTKLRMMQASEYSAYDELFAETLQHVNQECGVNGPTTPINEPPPYNASQPEESYSGRRYTTAEGDTCDSIAIANSASSATLFYLNAHLPNCTAIRSGLELCLPDQCATTVVRDGDSCVSIAVAAGVLWNKLVDWNAMIDWGCTNIHSTAPFWGRVLCVSEPGGEFEDEGPGEGSETGNGNEGGQGGSGDGYSNTVVEPPAGGTVAEATTTECGFYVQAGDGIGCAQMIVTANRATPMDLFLEANPSLGTAVECNDNLEAGLWYCLSPVYGWDDGQPPRPTQTGSTTLASRL</sequence>
<evidence type="ECO:0000256" key="3">
    <source>
        <dbReference type="ARBA" id="ARBA00044955"/>
    </source>
</evidence>
<dbReference type="InterPro" id="IPR018392">
    <property type="entry name" value="LysM"/>
</dbReference>
<evidence type="ECO:0000256" key="1">
    <source>
        <dbReference type="ARBA" id="ARBA00022669"/>
    </source>
</evidence>
<feature type="region of interest" description="Disordered" evidence="4">
    <location>
        <begin position="439"/>
        <end position="458"/>
    </location>
</feature>
<feature type="domain" description="LysM" evidence="5">
    <location>
        <begin position="274"/>
        <end position="320"/>
    </location>
</feature>
<feature type="region of interest" description="Disordered" evidence="4">
    <location>
        <begin position="197"/>
        <end position="220"/>
    </location>
</feature>